<protein>
    <submittedName>
        <fullName evidence="2">Diguanylate cyclase</fullName>
    </submittedName>
</protein>
<dbReference type="InterPro" id="IPR029787">
    <property type="entry name" value="Nucleotide_cyclase"/>
</dbReference>
<dbReference type="Pfam" id="PF01590">
    <property type="entry name" value="GAF"/>
    <property type="match status" value="1"/>
</dbReference>
<dbReference type="Proteomes" id="UP000055702">
    <property type="component" value="Unassembled WGS sequence"/>
</dbReference>
<dbReference type="Gene3D" id="3.30.450.40">
    <property type="match status" value="1"/>
</dbReference>
<dbReference type="InterPro" id="IPR029016">
    <property type="entry name" value="GAF-like_dom_sf"/>
</dbReference>
<dbReference type="SMART" id="SM00065">
    <property type="entry name" value="GAF"/>
    <property type="match status" value="1"/>
</dbReference>
<feature type="domain" description="GGDEF" evidence="1">
    <location>
        <begin position="194"/>
        <end position="327"/>
    </location>
</feature>
<dbReference type="InterPro" id="IPR043128">
    <property type="entry name" value="Rev_trsase/Diguanyl_cyclase"/>
</dbReference>
<dbReference type="NCBIfam" id="TIGR00254">
    <property type="entry name" value="GGDEF"/>
    <property type="match status" value="1"/>
</dbReference>
<dbReference type="Gene3D" id="3.30.70.270">
    <property type="match status" value="1"/>
</dbReference>
<evidence type="ECO:0000259" key="1">
    <source>
        <dbReference type="PROSITE" id="PS50887"/>
    </source>
</evidence>
<name>A0A106BYF9_SHEFR</name>
<dbReference type="SMART" id="SM00267">
    <property type="entry name" value="GGDEF"/>
    <property type="match status" value="1"/>
</dbReference>
<dbReference type="RefSeq" id="WP_059746642.1">
    <property type="nucleotide sequence ID" value="NZ_LRDC01000031.1"/>
</dbReference>
<gene>
    <name evidence="2" type="ORF">AWJ07_19170</name>
</gene>
<dbReference type="PROSITE" id="PS50887">
    <property type="entry name" value="GGDEF"/>
    <property type="match status" value="1"/>
</dbReference>
<dbReference type="InterPro" id="IPR000160">
    <property type="entry name" value="GGDEF_dom"/>
</dbReference>
<dbReference type="AlphaFoldDB" id="A0A106BYF9"/>
<dbReference type="CDD" id="cd01949">
    <property type="entry name" value="GGDEF"/>
    <property type="match status" value="1"/>
</dbReference>
<organism evidence="2">
    <name type="scientific">Shewanella frigidimarina</name>
    <dbReference type="NCBI Taxonomy" id="56812"/>
    <lineage>
        <taxon>Bacteria</taxon>
        <taxon>Pseudomonadati</taxon>
        <taxon>Pseudomonadota</taxon>
        <taxon>Gammaproteobacteria</taxon>
        <taxon>Alteromonadales</taxon>
        <taxon>Shewanellaceae</taxon>
        <taxon>Shewanella</taxon>
    </lineage>
</organism>
<comment type="caution">
    <text evidence="2">The sequence shown here is derived from an EMBL/GenBank/DDBJ whole genome shotgun (WGS) entry which is preliminary data.</text>
</comment>
<dbReference type="SUPFAM" id="SSF55781">
    <property type="entry name" value="GAF domain-like"/>
    <property type="match status" value="1"/>
</dbReference>
<dbReference type="PANTHER" id="PTHR43102:SF2">
    <property type="entry name" value="GAF DOMAIN-CONTAINING PROTEIN"/>
    <property type="match status" value="1"/>
</dbReference>
<reference evidence="2 3" key="1">
    <citation type="submission" date="2016-01" db="EMBL/GenBank/DDBJ databases">
        <title>Draft genome of the antarctic isolate Shewanella frigidimarina Ag06-30.</title>
        <authorList>
            <person name="Parmeciano Di Noto G."/>
            <person name="Vazquez S."/>
            <person name="Mac Cormack W."/>
            <person name="Iriarte A."/>
            <person name="Quiroga C."/>
        </authorList>
    </citation>
    <scope>NUCLEOTIDE SEQUENCE [LARGE SCALE GENOMIC DNA]</scope>
    <source>
        <strain evidence="2 3">Ag06-30</strain>
    </source>
</reference>
<accession>A0A106BYF9</accession>
<dbReference type="PANTHER" id="PTHR43102">
    <property type="entry name" value="SLR1143 PROTEIN"/>
    <property type="match status" value="1"/>
</dbReference>
<evidence type="ECO:0000313" key="2">
    <source>
        <dbReference type="EMBL" id="KVX00903.1"/>
    </source>
</evidence>
<dbReference type="EMBL" id="LRDC01000031">
    <property type="protein sequence ID" value="KVX00903.1"/>
    <property type="molecule type" value="Genomic_DNA"/>
</dbReference>
<proteinExistence type="predicted"/>
<dbReference type="Pfam" id="PF00990">
    <property type="entry name" value="GGDEF"/>
    <property type="match status" value="1"/>
</dbReference>
<evidence type="ECO:0000313" key="3">
    <source>
        <dbReference type="Proteomes" id="UP000055702"/>
    </source>
</evidence>
<dbReference type="SUPFAM" id="SSF55073">
    <property type="entry name" value="Nucleotide cyclase"/>
    <property type="match status" value="1"/>
</dbReference>
<dbReference type="InterPro" id="IPR003018">
    <property type="entry name" value="GAF"/>
</dbReference>
<sequence>MLLAPIPDNEYTRLETLRGLNVLDTIAEERFDRITRLAKRLFSVSISVVSLIDSERQWFKSVQGLDICETRRDISFCGHAINQQHVLVVPDALKDERFADNPLVLAAPNIRFYAGYPLTMPNGVRVGTLCIIDDKPRSFSKDDEAALEDLGKIVAEELLSIQQNTLDALTGISNRRGFELLAHKAIAYGDRLGFETCLIFFDLDYFKAINDQFGHEEGDTALKTFAGLLIDSFRESNIIARFAGDEFVVMLSQSDEVSVNSVLQRFQQCINQHNLQSGKPYHLRYSKGVAHRQARQSLSLNDYLVKVDKAMFVDKEKHHQRTPIDVK</sequence>